<feature type="transmembrane region" description="Helical" evidence="11">
    <location>
        <begin position="677"/>
        <end position="697"/>
    </location>
</feature>
<dbReference type="GO" id="GO:0004168">
    <property type="term" value="F:dolichol kinase activity"/>
    <property type="evidence" value="ECO:0007669"/>
    <property type="project" value="UniProtKB-EC"/>
</dbReference>
<feature type="region of interest" description="Disordered" evidence="10">
    <location>
        <begin position="535"/>
        <end position="560"/>
    </location>
</feature>
<dbReference type="Proteomes" id="UP000237441">
    <property type="component" value="Unassembled WGS sequence"/>
</dbReference>
<dbReference type="EMBL" id="JRHA01000005">
    <property type="protein sequence ID" value="PQK14799.1"/>
    <property type="molecule type" value="Genomic_DNA"/>
</dbReference>
<keyword evidence="8 11" id="KW-1133">Transmembrane helix</keyword>
<feature type="transmembrane region" description="Helical" evidence="11">
    <location>
        <begin position="234"/>
        <end position="255"/>
    </location>
</feature>
<evidence type="ECO:0000256" key="3">
    <source>
        <dbReference type="ARBA" id="ARBA00012132"/>
    </source>
</evidence>
<evidence type="ECO:0000313" key="12">
    <source>
        <dbReference type="EMBL" id="PQK14799.1"/>
    </source>
</evidence>
<keyword evidence="7" id="KW-0256">Endoplasmic reticulum</keyword>
<feature type="transmembrane region" description="Helical" evidence="11">
    <location>
        <begin position="372"/>
        <end position="399"/>
    </location>
</feature>
<feature type="region of interest" description="Disordered" evidence="10">
    <location>
        <begin position="1"/>
        <end position="53"/>
    </location>
</feature>
<dbReference type="AlphaFoldDB" id="A0A2S7YFP4"/>
<evidence type="ECO:0000256" key="11">
    <source>
        <dbReference type="SAM" id="Phobius"/>
    </source>
</evidence>
<sequence>MLIAIDLPSHGGTESPSAMYAMAEPGKLHDPSNRTSPPPVDTSPSAMGEPNPRDLLGGVEFDEQVHLRALNRSPHPYHRGQNEIPSDYDRLAPPAAMARQGQLSPIRATAFSKDSTPVSDSGTEADDEHFLRGLPAPKTKLHKGLRGRNEALSGTATPISPSIIEEEEREPLLGKDSASKTAPSGNILLSPLRRYRNVVRRLTEGGIIALLGEFVTTNSHVAPIYQKWHKDFQLFLGLAATLAAVYPIRVLLWSYRKRSPARWLPITIPANFDPAPLLYPPAITILVSLLISVDNVAVILPNLVLSIGALPQQLFPKLEYTASYDTLQWAVTCLPLLWGKDSGSHLYQDSTNLPLSPEAIVLLYPLHRTLSLVLHGLTTTSLLVAELQLLSIALINVLILGTSPQIQILKALLWGGGLGILVLCGAVIQWGIALARVPKWRFRRLPSSQRSSIWKSLLRLLSLRRLRAELRGLQPEDLAYSTAYSTEDEAESGPAFRTPARTRTLGPVSTSLGTETSTAMTFTDYDEDGIEGISRRHTLPPLDKPARRASAHTPSGRRKRATSLSVRPFLKLTYEQATVRKWAYAAYVYVCIILLILVGVRTYVARYALSGQEPIGWALGYLFGDIPWFRLQVVKANLERWVCLPPHHAHKPDEAVAGLGWVETLRLQHLGAATTRLILSGYWLAVLLAGLLVVFQLQHTYEVDTRRKVFHFTMVGMFLPALYVDPTYAALALSLVLAVFLLLDLLRASQLPPLSKPIAAFLAPYVDGRDFRGPVVVSHIFLLVGCAIPLWLGLAAVGRGGDGCAAGWEVPTRDASLVAGVVCVGLGDAAASLIGRRYGHRKWLWGGGKSLEGSVAFAAAVFAGLSFASAWLRIGSWPTADEPLSALAAAWHAGVCASLSSLTEAVLTGGNDNVIVPVVLWTCVKSLGV</sequence>
<comment type="subcellular location">
    <subcellularLocation>
        <location evidence="1">Endoplasmic reticulum membrane</location>
        <topology evidence="1">Multi-pass membrane protein</topology>
    </subcellularLocation>
</comment>
<evidence type="ECO:0000256" key="10">
    <source>
        <dbReference type="SAM" id="MobiDB-lite"/>
    </source>
</evidence>
<accession>A0A2S7YFP4</accession>
<feature type="transmembrane region" description="Helical" evidence="11">
    <location>
        <begin position="817"/>
        <end position="834"/>
    </location>
</feature>
<evidence type="ECO:0000256" key="2">
    <source>
        <dbReference type="ARBA" id="ARBA00010794"/>
    </source>
</evidence>
<evidence type="ECO:0000256" key="4">
    <source>
        <dbReference type="ARBA" id="ARBA00022679"/>
    </source>
</evidence>
<feature type="transmembrane region" description="Helical" evidence="11">
    <location>
        <begin position="411"/>
        <end position="435"/>
    </location>
</feature>
<keyword evidence="5 11" id="KW-0812">Transmembrane</keyword>
<feature type="transmembrane region" description="Helical" evidence="11">
    <location>
        <begin position="730"/>
        <end position="746"/>
    </location>
</feature>
<evidence type="ECO:0000313" key="13">
    <source>
        <dbReference type="Proteomes" id="UP000237441"/>
    </source>
</evidence>
<dbReference type="GO" id="GO:0005789">
    <property type="term" value="C:endoplasmic reticulum membrane"/>
    <property type="evidence" value="ECO:0007669"/>
    <property type="project" value="UniProtKB-SubCell"/>
</dbReference>
<keyword evidence="6" id="KW-0418">Kinase</keyword>
<dbReference type="PANTHER" id="PTHR13205:SF15">
    <property type="entry name" value="DOLICHOL KINASE"/>
    <property type="match status" value="1"/>
</dbReference>
<dbReference type="EC" id="2.7.1.108" evidence="3"/>
<feature type="region of interest" description="Disordered" evidence="10">
    <location>
        <begin position="484"/>
        <end position="513"/>
    </location>
</feature>
<dbReference type="PANTHER" id="PTHR13205">
    <property type="entry name" value="TRANSMEMBRANE PROTEIN 15-RELATED"/>
    <property type="match status" value="1"/>
</dbReference>
<dbReference type="InterPro" id="IPR032974">
    <property type="entry name" value="Polypren_kinase"/>
</dbReference>
<evidence type="ECO:0000256" key="9">
    <source>
        <dbReference type="ARBA" id="ARBA00023136"/>
    </source>
</evidence>
<dbReference type="GO" id="GO:0043048">
    <property type="term" value="P:dolichyl monophosphate biosynthetic process"/>
    <property type="evidence" value="ECO:0007669"/>
    <property type="project" value="TreeGrafter"/>
</dbReference>
<keyword evidence="4" id="KW-0808">Transferase</keyword>
<evidence type="ECO:0000256" key="6">
    <source>
        <dbReference type="ARBA" id="ARBA00022777"/>
    </source>
</evidence>
<feature type="transmembrane region" description="Helical" evidence="11">
    <location>
        <begin position="855"/>
        <end position="874"/>
    </location>
</feature>
<keyword evidence="9 11" id="KW-0472">Membrane</keyword>
<reference evidence="12 13" key="1">
    <citation type="submission" date="2016-07" db="EMBL/GenBank/DDBJ databases">
        <title>Comparative genomics of the entomopathogenic fungus Beauveria bassiana.</title>
        <authorList>
            <person name="Valero Jimenez C.A."/>
            <person name="Zwaan B.J."/>
            <person name="Van Kan J.A."/>
            <person name="Takken W."/>
            <person name="Debets A.J."/>
            <person name="Schoustra S.E."/>
            <person name="Koenraadt C.J."/>
        </authorList>
    </citation>
    <scope>NUCLEOTIDE SEQUENCE [LARGE SCALE GENOMIC DNA]</scope>
    <source>
        <strain evidence="12 13">ARSEF 8028</strain>
    </source>
</reference>
<evidence type="ECO:0000256" key="1">
    <source>
        <dbReference type="ARBA" id="ARBA00004477"/>
    </source>
</evidence>
<dbReference type="OrthoDB" id="377083at2759"/>
<feature type="transmembrane region" description="Helical" evidence="11">
    <location>
        <begin position="582"/>
        <end position="604"/>
    </location>
</feature>
<comment type="caution">
    <text evidence="12">The sequence shown here is derived from an EMBL/GenBank/DDBJ whole genome shotgun (WGS) entry which is preliminary data.</text>
</comment>
<name>A0A2S7YFP4_BEABA</name>
<feature type="compositionally biased region" description="Basic residues" evidence="10">
    <location>
        <begin position="547"/>
        <end position="560"/>
    </location>
</feature>
<proteinExistence type="inferred from homology"/>
<organism evidence="12 13">
    <name type="scientific">Beauveria bassiana</name>
    <name type="common">White muscardine disease fungus</name>
    <name type="synonym">Tritirachium shiotae</name>
    <dbReference type="NCBI Taxonomy" id="176275"/>
    <lineage>
        <taxon>Eukaryota</taxon>
        <taxon>Fungi</taxon>
        <taxon>Dikarya</taxon>
        <taxon>Ascomycota</taxon>
        <taxon>Pezizomycotina</taxon>
        <taxon>Sordariomycetes</taxon>
        <taxon>Hypocreomycetidae</taxon>
        <taxon>Hypocreales</taxon>
        <taxon>Cordycipitaceae</taxon>
        <taxon>Beauveria</taxon>
    </lineage>
</organism>
<evidence type="ECO:0000256" key="7">
    <source>
        <dbReference type="ARBA" id="ARBA00022824"/>
    </source>
</evidence>
<gene>
    <name evidence="12" type="ORF">BB8028_0005g03220</name>
</gene>
<feature type="transmembrane region" description="Helical" evidence="11">
    <location>
        <begin position="775"/>
        <end position="797"/>
    </location>
</feature>
<comment type="similarity">
    <text evidence="2">Belongs to the polyprenol kinase family.</text>
</comment>
<evidence type="ECO:0000256" key="5">
    <source>
        <dbReference type="ARBA" id="ARBA00022692"/>
    </source>
</evidence>
<evidence type="ECO:0000256" key="8">
    <source>
        <dbReference type="ARBA" id="ARBA00022989"/>
    </source>
</evidence>
<protein>
    <recommendedName>
        <fullName evidence="3">dolichol kinase</fullName>
        <ecNumber evidence="3">2.7.1.108</ecNumber>
    </recommendedName>
</protein>